<gene>
    <name evidence="2" type="ORF">SAMN04487988_11498</name>
</gene>
<dbReference type="GO" id="GO:0016740">
    <property type="term" value="F:transferase activity"/>
    <property type="evidence" value="ECO:0007669"/>
    <property type="project" value="UniProtKB-KW"/>
</dbReference>
<keyword evidence="2" id="KW-0808">Transferase</keyword>
<protein>
    <submittedName>
        <fullName evidence="2">Rhodanese-related sulfurtransferase</fullName>
    </submittedName>
</protein>
<evidence type="ECO:0000313" key="3">
    <source>
        <dbReference type="Proteomes" id="UP000199642"/>
    </source>
</evidence>
<accession>A0A1I2X0N3</accession>
<dbReference type="InterPro" id="IPR036873">
    <property type="entry name" value="Rhodanese-like_dom_sf"/>
</dbReference>
<sequence>MEDINVNELKERLEKKDQFLFLDVREEWEYEDDNLGAKNIPLGDLPHQLDELEQYKNEEIIIHCRSGARSGNAKKFLESKGFSKVRNVLGGIMAYRDL</sequence>
<feature type="domain" description="Rhodanese" evidence="1">
    <location>
        <begin position="15"/>
        <end position="96"/>
    </location>
</feature>
<dbReference type="PANTHER" id="PTHR43031:SF17">
    <property type="entry name" value="SULFURTRANSFERASE YTWF-RELATED"/>
    <property type="match status" value="1"/>
</dbReference>
<dbReference type="AlphaFoldDB" id="A0A1I2X0N3"/>
<dbReference type="CDD" id="cd00158">
    <property type="entry name" value="RHOD"/>
    <property type="match status" value="1"/>
</dbReference>
<dbReference type="InterPro" id="IPR001763">
    <property type="entry name" value="Rhodanese-like_dom"/>
</dbReference>
<keyword evidence="3" id="KW-1185">Reference proteome</keyword>
<dbReference type="RefSeq" id="WP_092793754.1">
    <property type="nucleotide sequence ID" value="NZ_FOPC01000014.1"/>
</dbReference>
<dbReference type="OrthoDB" id="9808735at2"/>
<dbReference type="STRING" id="435880.SAMN04487988_11498"/>
<organism evidence="2 3">
    <name type="scientific">Algoriphagus hitonicola</name>
    <dbReference type="NCBI Taxonomy" id="435880"/>
    <lineage>
        <taxon>Bacteria</taxon>
        <taxon>Pseudomonadati</taxon>
        <taxon>Bacteroidota</taxon>
        <taxon>Cytophagia</taxon>
        <taxon>Cytophagales</taxon>
        <taxon>Cyclobacteriaceae</taxon>
        <taxon>Algoriphagus</taxon>
    </lineage>
</organism>
<dbReference type="Gene3D" id="3.40.250.10">
    <property type="entry name" value="Rhodanese-like domain"/>
    <property type="match status" value="1"/>
</dbReference>
<dbReference type="PROSITE" id="PS50206">
    <property type="entry name" value="RHODANESE_3"/>
    <property type="match status" value="1"/>
</dbReference>
<reference evidence="3" key="1">
    <citation type="submission" date="2016-10" db="EMBL/GenBank/DDBJ databases">
        <authorList>
            <person name="Varghese N."/>
            <person name="Submissions S."/>
        </authorList>
    </citation>
    <scope>NUCLEOTIDE SEQUENCE [LARGE SCALE GENOMIC DNA]</scope>
    <source>
        <strain evidence="3">DSM 19315</strain>
    </source>
</reference>
<dbReference type="InterPro" id="IPR050229">
    <property type="entry name" value="GlpE_sulfurtransferase"/>
</dbReference>
<dbReference type="PANTHER" id="PTHR43031">
    <property type="entry name" value="FAD-DEPENDENT OXIDOREDUCTASE"/>
    <property type="match status" value="1"/>
</dbReference>
<evidence type="ECO:0000313" key="2">
    <source>
        <dbReference type="EMBL" id="SFH05501.1"/>
    </source>
</evidence>
<dbReference type="SUPFAM" id="SSF52821">
    <property type="entry name" value="Rhodanese/Cell cycle control phosphatase"/>
    <property type="match status" value="1"/>
</dbReference>
<dbReference type="Pfam" id="PF00581">
    <property type="entry name" value="Rhodanese"/>
    <property type="match status" value="1"/>
</dbReference>
<dbReference type="Proteomes" id="UP000199642">
    <property type="component" value="Unassembled WGS sequence"/>
</dbReference>
<proteinExistence type="predicted"/>
<dbReference type="SMART" id="SM00450">
    <property type="entry name" value="RHOD"/>
    <property type="match status" value="1"/>
</dbReference>
<evidence type="ECO:0000259" key="1">
    <source>
        <dbReference type="PROSITE" id="PS50206"/>
    </source>
</evidence>
<name>A0A1I2X0N3_9BACT</name>
<dbReference type="EMBL" id="FOPC01000014">
    <property type="protein sequence ID" value="SFH05501.1"/>
    <property type="molecule type" value="Genomic_DNA"/>
</dbReference>